<comment type="subunit">
    <text evidence="1">Homodimer.</text>
</comment>
<dbReference type="InterPro" id="IPR047233">
    <property type="entry name" value="UAH_cupin"/>
</dbReference>
<dbReference type="EMBL" id="QAPF01000187">
    <property type="protein sequence ID" value="TEA13780.1"/>
    <property type="molecule type" value="Genomic_DNA"/>
</dbReference>
<dbReference type="SUPFAM" id="SSF51182">
    <property type="entry name" value="RmlC-like cupins"/>
    <property type="match status" value="1"/>
</dbReference>
<organism evidence="5 6">
    <name type="scientific">Colletotrichum sidae</name>
    <dbReference type="NCBI Taxonomy" id="1347389"/>
    <lineage>
        <taxon>Eukaryota</taxon>
        <taxon>Fungi</taxon>
        <taxon>Dikarya</taxon>
        <taxon>Ascomycota</taxon>
        <taxon>Pezizomycotina</taxon>
        <taxon>Sordariomycetes</taxon>
        <taxon>Hypocreomycetidae</taxon>
        <taxon>Glomerellales</taxon>
        <taxon>Glomerellaceae</taxon>
        <taxon>Colletotrichum</taxon>
        <taxon>Colletotrichum orbiculare species complex</taxon>
    </lineage>
</organism>
<evidence type="ECO:0000256" key="4">
    <source>
        <dbReference type="ARBA" id="ARBA00047684"/>
    </source>
</evidence>
<dbReference type="AlphaFoldDB" id="A0A4R8T8G5"/>
<evidence type="ECO:0000256" key="2">
    <source>
        <dbReference type="ARBA" id="ARBA00022631"/>
    </source>
</evidence>
<sequence>MPTTLKTPLTIQIPAEPLTRAAFAPFGDVIENPHPDVRPSARLPANLSHAAVAANQGSAIKYQHVSAPVDLYAQAPSRRSRPVVNIFSCAARRLEPAARTPATPPISTLLPYTYAGPARAAGRFRVEILERHPFTTQTFVPFAAAAAAASSSASAAGQNAGQNAAYLVVVAPTLPETAATEGLPAPKSGGRGRGLPDVRGLKAFVAGAGQAVTYGAGTWHAPMVVLGQPGSAVDFVVSQFASGEGVEDCQEVVFEAEGEGEGEGAGVVVEVPERLPVVAKL</sequence>
<keyword evidence="3 5" id="KW-0456">Lyase</keyword>
<evidence type="ECO:0000256" key="3">
    <source>
        <dbReference type="ARBA" id="ARBA00023239"/>
    </source>
</evidence>
<comment type="catalytic activity">
    <reaction evidence="4">
        <text>(S)-ureidoglycolate = urea + glyoxylate</text>
        <dbReference type="Rhea" id="RHEA:11304"/>
        <dbReference type="ChEBI" id="CHEBI:16199"/>
        <dbReference type="ChEBI" id="CHEBI:36655"/>
        <dbReference type="ChEBI" id="CHEBI:57296"/>
        <dbReference type="EC" id="4.3.2.3"/>
    </reaction>
</comment>
<dbReference type="InterPro" id="IPR011051">
    <property type="entry name" value="RmlC_Cupin_sf"/>
</dbReference>
<evidence type="ECO:0000313" key="6">
    <source>
        <dbReference type="Proteomes" id="UP000295604"/>
    </source>
</evidence>
<comment type="caution">
    <text evidence="5">The sequence shown here is derived from an EMBL/GenBank/DDBJ whole genome shotgun (WGS) entry which is preliminary data.</text>
</comment>
<dbReference type="GO" id="GO:0000256">
    <property type="term" value="P:allantoin catabolic process"/>
    <property type="evidence" value="ECO:0007669"/>
    <property type="project" value="InterPro"/>
</dbReference>
<dbReference type="GO" id="GO:0004848">
    <property type="term" value="F:ureidoglycolate hydrolase activity"/>
    <property type="evidence" value="ECO:0007669"/>
    <property type="project" value="InterPro"/>
</dbReference>
<dbReference type="PANTHER" id="PTHR21221:SF1">
    <property type="entry name" value="UREIDOGLYCOLATE LYASE"/>
    <property type="match status" value="1"/>
</dbReference>
<dbReference type="Pfam" id="PF04115">
    <property type="entry name" value="Ureidogly_lyase"/>
    <property type="match status" value="1"/>
</dbReference>
<dbReference type="CDD" id="cd20298">
    <property type="entry name" value="cupin_UAH"/>
    <property type="match status" value="1"/>
</dbReference>
<keyword evidence="6" id="KW-1185">Reference proteome</keyword>
<reference evidence="5 6" key="1">
    <citation type="submission" date="2018-11" db="EMBL/GenBank/DDBJ databases">
        <title>Genome sequence and assembly of Colletotrichum sidae.</title>
        <authorList>
            <person name="Gan P."/>
            <person name="Shirasu K."/>
        </authorList>
    </citation>
    <scope>NUCLEOTIDE SEQUENCE [LARGE SCALE GENOMIC DNA]</scope>
    <source>
        <strain evidence="5 6">CBS 518.97</strain>
    </source>
</reference>
<keyword evidence="2" id="KW-0659">Purine metabolism</keyword>
<dbReference type="GO" id="GO:0050385">
    <property type="term" value="F:ureidoglycolate lyase activity"/>
    <property type="evidence" value="ECO:0007669"/>
    <property type="project" value="UniProtKB-EC"/>
</dbReference>
<evidence type="ECO:0000313" key="5">
    <source>
        <dbReference type="EMBL" id="TEA13780.1"/>
    </source>
</evidence>
<name>A0A4R8T8G5_9PEZI</name>
<gene>
    <name evidence="5" type="ORF">C8034_v004137</name>
</gene>
<dbReference type="PANTHER" id="PTHR21221">
    <property type="entry name" value="UREIDOGLYCOLATE HYDROLASE"/>
    <property type="match status" value="1"/>
</dbReference>
<dbReference type="InterPro" id="IPR024060">
    <property type="entry name" value="Ureidoglycolate_lyase_dom_sf"/>
</dbReference>
<dbReference type="Gene3D" id="2.60.120.480">
    <property type="entry name" value="Ureidoglycolate hydrolase"/>
    <property type="match status" value="1"/>
</dbReference>
<dbReference type="InterPro" id="IPR007247">
    <property type="entry name" value="Ureidogly_lyase"/>
</dbReference>
<dbReference type="GO" id="GO:0006144">
    <property type="term" value="P:purine nucleobase metabolic process"/>
    <property type="evidence" value="ECO:0007669"/>
    <property type="project" value="UniProtKB-KW"/>
</dbReference>
<protein>
    <submittedName>
        <fullName evidence="5">Ureidoglycolate lyase</fullName>
    </submittedName>
</protein>
<proteinExistence type="predicted"/>
<dbReference type="Proteomes" id="UP000295604">
    <property type="component" value="Unassembled WGS sequence"/>
</dbReference>
<accession>A0A4R8T8G5</accession>
<evidence type="ECO:0000256" key="1">
    <source>
        <dbReference type="ARBA" id="ARBA00011738"/>
    </source>
</evidence>